<dbReference type="CDD" id="cd08357">
    <property type="entry name" value="VOC_like"/>
    <property type="match status" value="1"/>
</dbReference>
<feature type="domain" description="Glyoxalase/fosfomycin resistance/dioxygenase" evidence="1">
    <location>
        <begin position="24"/>
        <end position="143"/>
    </location>
</feature>
<dbReference type="InterPro" id="IPR029068">
    <property type="entry name" value="Glyas_Bleomycin-R_OHBP_Dase"/>
</dbReference>
<keyword evidence="2" id="KW-0223">Dioxygenase</keyword>
<dbReference type="PANTHER" id="PTHR39434:SF1">
    <property type="entry name" value="VOC DOMAIN-CONTAINING PROTEIN"/>
    <property type="match status" value="1"/>
</dbReference>
<reference evidence="2" key="2">
    <citation type="submission" date="2023-01" db="EMBL/GenBank/DDBJ databases">
        <title>Draft genome sequence of Algimonas porphyrae strain NBRC 108216.</title>
        <authorList>
            <person name="Sun Q."/>
            <person name="Mori K."/>
        </authorList>
    </citation>
    <scope>NUCLEOTIDE SEQUENCE</scope>
    <source>
        <strain evidence="2">NBRC 108216</strain>
    </source>
</reference>
<accession>A0ABQ5UYF5</accession>
<sequence length="155" mass="17719">MITGRGHKRDLRLTGQSMTALAFHLAAPIRDKEEARRYYRDVLGCTVGREAERWIDFDFFGHQLSLHVCNEPESLATNQVDGKDVPVRHFGAVLEWQAWNALKDRLVEAKTEFVIDPYLRFEGEAGEQATMFFLDPSGNALEFKSFRDPAQLFVA</sequence>
<dbReference type="PANTHER" id="PTHR39434">
    <property type="match status" value="1"/>
</dbReference>
<evidence type="ECO:0000259" key="1">
    <source>
        <dbReference type="Pfam" id="PF00903"/>
    </source>
</evidence>
<evidence type="ECO:0000313" key="3">
    <source>
        <dbReference type="Proteomes" id="UP001161390"/>
    </source>
</evidence>
<dbReference type="InterPro" id="IPR004360">
    <property type="entry name" value="Glyas_Fos-R_dOase_dom"/>
</dbReference>
<comment type="caution">
    <text evidence="2">The sequence shown here is derived from an EMBL/GenBank/DDBJ whole genome shotgun (WGS) entry which is preliminary data.</text>
</comment>
<dbReference type="SUPFAM" id="SSF54593">
    <property type="entry name" value="Glyoxalase/Bleomycin resistance protein/Dihydroxybiphenyl dioxygenase"/>
    <property type="match status" value="1"/>
</dbReference>
<dbReference type="Pfam" id="PF00903">
    <property type="entry name" value="Glyoxalase"/>
    <property type="match status" value="1"/>
</dbReference>
<protein>
    <submittedName>
        <fullName evidence="2">Ring-cleaving dioxygenase</fullName>
    </submittedName>
</protein>
<dbReference type="EMBL" id="BSNJ01000002">
    <property type="protein sequence ID" value="GLQ20328.1"/>
    <property type="molecule type" value="Genomic_DNA"/>
</dbReference>
<reference evidence="2" key="1">
    <citation type="journal article" date="2014" name="Int. J. Syst. Evol. Microbiol.">
        <title>Complete genome of a new Firmicutes species belonging to the dominant human colonic microbiota ('Ruminococcus bicirculans') reveals two chromosomes and a selective capacity to utilize plant glucans.</title>
        <authorList>
            <consortium name="NISC Comparative Sequencing Program"/>
            <person name="Wegmann U."/>
            <person name="Louis P."/>
            <person name="Goesmann A."/>
            <person name="Henrissat B."/>
            <person name="Duncan S.H."/>
            <person name="Flint H.J."/>
        </authorList>
    </citation>
    <scope>NUCLEOTIDE SEQUENCE</scope>
    <source>
        <strain evidence="2">NBRC 108216</strain>
    </source>
</reference>
<dbReference type="Gene3D" id="3.10.180.10">
    <property type="entry name" value="2,3-Dihydroxybiphenyl 1,2-Dioxygenase, domain 1"/>
    <property type="match status" value="1"/>
</dbReference>
<name>A0ABQ5UYF5_9PROT</name>
<dbReference type="GO" id="GO:0051213">
    <property type="term" value="F:dioxygenase activity"/>
    <property type="evidence" value="ECO:0007669"/>
    <property type="project" value="UniProtKB-KW"/>
</dbReference>
<organism evidence="2 3">
    <name type="scientific">Algimonas porphyrae</name>
    <dbReference type="NCBI Taxonomy" id="1128113"/>
    <lineage>
        <taxon>Bacteria</taxon>
        <taxon>Pseudomonadati</taxon>
        <taxon>Pseudomonadota</taxon>
        <taxon>Alphaproteobacteria</taxon>
        <taxon>Maricaulales</taxon>
        <taxon>Robiginitomaculaceae</taxon>
        <taxon>Algimonas</taxon>
    </lineage>
</organism>
<keyword evidence="3" id="KW-1185">Reference proteome</keyword>
<proteinExistence type="predicted"/>
<keyword evidence="2" id="KW-0560">Oxidoreductase</keyword>
<gene>
    <name evidence="2" type="ORF">GCM10007854_12830</name>
</gene>
<evidence type="ECO:0000313" key="2">
    <source>
        <dbReference type="EMBL" id="GLQ20328.1"/>
    </source>
</evidence>
<dbReference type="Proteomes" id="UP001161390">
    <property type="component" value="Unassembled WGS sequence"/>
</dbReference>